<dbReference type="PANTHER" id="PTHR23150">
    <property type="entry name" value="SULFATASE MODIFYING FACTOR 1, 2"/>
    <property type="match status" value="1"/>
</dbReference>
<dbReference type="RefSeq" id="WP_272876873.1">
    <property type="nucleotide sequence ID" value="NZ_JAAEDI010000021.1"/>
</dbReference>
<dbReference type="EMBL" id="JAAEDI010000021">
    <property type="protein sequence ID" value="MBR0651782.1"/>
    <property type="molecule type" value="Genomic_DNA"/>
</dbReference>
<dbReference type="Pfam" id="PF03781">
    <property type="entry name" value="FGE-sulfatase"/>
    <property type="match status" value="1"/>
</dbReference>
<evidence type="ECO:0000313" key="2">
    <source>
        <dbReference type="EMBL" id="MBR0651782.1"/>
    </source>
</evidence>
<feature type="domain" description="Sulfatase-modifying factor enzyme-like" evidence="1">
    <location>
        <begin position="29"/>
        <end position="325"/>
    </location>
</feature>
<accession>A0ABS5EL70</accession>
<gene>
    <name evidence="2" type="ORF">GXW78_19085</name>
</gene>
<evidence type="ECO:0000259" key="1">
    <source>
        <dbReference type="Pfam" id="PF03781"/>
    </source>
</evidence>
<dbReference type="SUPFAM" id="SSF56436">
    <property type="entry name" value="C-type lectin-like"/>
    <property type="match status" value="1"/>
</dbReference>
<keyword evidence="3" id="KW-1185">Reference proteome</keyword>
<dbReference type="Proteomes" id="UP000698752">
    <property type="component" value="Unassembled WGS sequence"/>
</dbReference>
<dbReference type="Gene3D" id="3.90.1580.10">
    <property type="entry name" value="paralog of FGE (formylglycine-generating enzyme)"/>
    <property type="match status" value="1"/>
</dbReference>
<proteinExistence type="predicted"/>
<reference evidence="3" key="1">
    <citation type="journal article" date="2021" name="Syst. Appl. Microbiol.">
        <title>Roseomonas hellenica sp. nov., isolated from roots of wild-growing Alkanna tinctoria.</title>
        <authorList>
            <person name="Rat A."/>
            <person name="Naranjo H.D."/>
            <person name="Lebbe L."/>
            <person name="Cnockaert M."/>
            <person name="Krigas N."/>
            <person name="Grigoriadou K."/>
            <person name="Maloupa E."/>
            <person name="Willems A."/>
        </authorList>
    </citation>
    <scope>NUCLEOTIDE SEQUENCE [LARGE SCALE GENOMIC DNA]</scope>
    <source>
        <strain evidence="3">LMG 31159</strain>
    </source>
</reference>
<organism evidence="2 3">
    <name type="scientific">Neoroseomonas terrae</name>
    <dbReference type="NCBI Taxonomy" id="424799"/>
    <lineage>
        <taxon>Bacteria</taxon>
        <taxon>Pseudomonadati</taxon>
        <taxon>Pseudomonadota</taxon>
        <taxon>Alphaproteobacteria</taxon>
        <taxon>Acetobacterales</taxon>
        <taxon>Acetobacteraceae</taxon>
        <taxon>Neoroseomonas</taxon>
    </lineage>
</organism>
<dbReference type="InterPro" id="IPR042095">
    <property type="entry name" value="SUMF_sf"/>
</dbReference>
<dbReference type="InterPro" id="IPR051043">
    <property type="entry name" value="Sulfatase_Mod_Factor_Kinase"/>
</dbReference>
<comment type="caution">
    <text evidence="2">The sequence shown here is derived from an EMBL/GenBank/DDBJ whole genome shotgun (WGS) entry which is preliminary data.</text>
</comment>
<protein>
    <submittedName>
        <fullName evidence="2">Formylglycine-generating enzyme family protein</fullName>
    </submittedName>
</protein>
<dbReference type="InterPro" id="IPR016187">
    <property type="entry name" value="CTDL_fold"/>
</dbReference>
<name>A0ABS5EL70_9PROT</name>
<evidence type="ECO:0000313" key="3">
    <source>
        <dbReference type="Proteomes" id="UP000698752"/>
    </source>
</evidence>
<dbReference type="InterPro" id="IPR005532">
    <property type="entry name" value="SUMF_dom"/>
</dbReference>
<dbReference type="PANTHER" id="PTHR23150:SF19">
    <property type="entry name" value="FORMYLGLYCINE-GENERATING ENZYME"/>
    <property type="match status" value="1"/>
</dbReference>
<sequence length="336" mass="36702">MSSIALAARSCALRVDPVLDETNARAGRAVRLAGGRFRMGSDRHYPEERPAHEATVASFAMDETPVTNAAFAGFVAATGYVTVAERPLDPATYPGARPEMLQPGSLVFHMTDGPVDTSDYRNWWRWVPGACWRHPEGPGSDVSGRAEHPVVQIAYEDAETFARWAGKDLPTEAEWEYAARGGLDGAEFAWGDELTPGGVHMANTWQGPFPWRNFEADGFASTCPVHSFPPNAYGLFGMCGNVWEWTSDWFALRHMPDQPTCCGGGRGPTLEGSYDPAQVNIRIPRKVVKGGSFLCAPSYCRRYRPAARHAQMVDSGMSHIGFRCIARPDGTMGESA</sequence>